<dbReference type="Proteomes" id="UP000812440">
    <property type="component" value="Chromosome 2"/>
</dbReference>
<sequence>MHTSIFTKPTDRNSLIHGSSFHPEHLFKGVPKSQFMRVNRICSQENDKRDQLDRMMNKFKVRGHHPCILEKAKFEAENMSPKVTMERGVPFIQSYSTFSEKVKRNLNKILASI</sequence>
<accession>A0A8T2K643</accession>
<dbReference type="AlphaFoldDB" id="A0A8T2K643"/>
<evidence type="ECO:0000313" key="3">
    <source>
        <dbReference type="Proteomes" id="UP000812440"/>
    </source>
</evidence>
<dbReference type="PANTHER" id="PTHR21301">
    <property type="entry name" value="REVERSE TRANSCRIPTASE"/>
    <property type="match status" value="1"/>
</dbReference>
<feature type="domain" description="Helix-turn-helix" evidence="1">
    <location>
        <begin position="15"/>
        <end position="66"/>
    </location>
</feature>
<reference evidence="2" key="1">
    <citation type="thesis" date="2020" institute="ProQuest LLC" country="789 East Eisenhower Parkway, Ann Arbor, MI, USA">
        <title>Comparative Genomics and Chromosome Evolution.</title>
        <authorList>
            <person name="Mudd A.B."/>
        </authorList>
    </citation>
    <scope>NUCLEOTIDE SEQUENCE</scope>
    <source>
        <strain evidence="2">Female2</strain>
        <tissue evidence="2">Blood</tissue>
    </source>
</reference>
<organism evidence="2 3">
    <name type="scientific">Hymenochirus boettgeri</name>
    <name type="common">Congo dwarf clawed frog</name>
    <dbReference type="NCBI Taxonomy" id="247094"/>
    <lineage>
        <taxon>Eukaryota</taxon>
        <taxon>Metazoa</taxon>
        <taxon>Chordata</taxon>
        <taxon>Craniata</taxon>
        <taxon>Vertebrata</taxon>
        <taxon>Euteleostomi</taxon>
        <taxon>Amphibia</taxon>
        <taxon>Batrachia</taxon>
        <taxon>Anura</taxon>
        <taxon>Pipoidea</taxon>
        <taxon>Pipidae</taxon>
        <taxon>Pipinae</taxon>
        <taxon>Hymenochirus</taxon>
    </lineage>
</organism>
<dbReference type="EMBL" id="JAACNH010000002">
    <property type="protein sequence ID" value="KAG8450111.1"/>
    <property type="molecule type" value="Genomic_DNA"/>
</dbReference>
<evidence type="ECO:0000313" key="2">
    <source>
        <dbReference type="EMBL" id="KAG8450111.1"/>
    </source>
</evidence>
<evidence type="ECO:0000259" key="1">
    <source>
        <dbReference type="Pfam" id="PF26215"/>
    </source>
</evidence>
<keyword evidence="3" id="KW-1185">Reference proteome</keyword>
<dbReference type="Pfam" id="PF26215">
    <property type="entry name" value="HTH_animal"/>
    <property type="match status" value="1"/>
</dbReference>
<dbReference type="OrthoDB" id="9908726at2759"/>
<proteinExistence type="predicted"/>
<dbReference type="PANTHER" id="PTHR21301:SF12">
    <property type="match status" value="1"/>
</dbReference>
<comment type="caution">
    <text evidence="2">The sequence shown here is derived from an EMBL/GenBank/DDBJ whole genome shotgun (WGS) entry which is preliminary data.</text>
</comment>
<gene>
    <name evidence="2" type="ORF">GDO86_002656</name>
</gene>
<name>A0A8T2K643_9PIPI</name>
<dbReference type="InterPro" id="IPR058912">
    <property type="entry name" value="HTH_animal"/>
</dbReference>
<protein>
    <recommendedName>
        <fullName evidence="1">Helix-turn-helix domain-containing protein</fullName>
    </recommendedName>
</protein>